<protein>
    <recommendedName>
        <fullName evidence="4">DUF342 domain-containing protein</fullName>
    </recommendedName>
</protein>
<comment type="caution">
    <text evidence="2">The sequence shown here is derived from an EMBL/GenBank/DDBJ whole genome shotgun (WGS) entry which is preliminary data.</text>
</comment>
<sequence length="705" mass="76762">MGKGSRQKGIALITTIFAMVIAFMIVMIFTASTVNQIRSVKTVKSHSALVQAADGVSEQARLKLISDFKNNNYSVRNYLRTLDTTQVHTVNVMGGITGKWRVLRVSPPSDPYGWVEVAATASQGGDKQTVVRRVSFGQSQIFKLAMLSETTNCIYCHLRVRGDVGSLEFMRPGWGTEGRSGIGSGAHEGGSTVYGSVYAARDITHDDLDLTGSPKRINGAEVTGSVTTNYSGDMLPSDTDGDGVPDFPPINREIARQNAMGSLSGGIIYGVPIGGRITSLPTGSNVSRVNRVYNGNLVLIGTPSNPIVIDEDIFVEGDVIIKGVVTGKGAIYAGRNLYTAGNVQVADPPDPPGRGVCSGISDADECARANIAAGKDELRLAARGNIVIGDYTERDSSGNLLPTAERQSADYYRSQFGFYSGTRCFDKRNGDELTQKGSGYVNVDGEAVSSGNVVCRRANRSASVSRDAYSYAFRPGTIRSNGNFKPWMDDALYKQLLGTERMAYNSWRGGYYGMLRSEIRQDLIDSGLPTRLARRLARRLDNRNSGYGNFNEGGLRGFWRIDGKTLRIIIDNERNYETQVSTVDAFLYANQRIAGKTSMKPLAISGGLIGKELGILAPGRYQAWWMKRRYVGSNRYNFLGNPRASASDCGQPGDPYYVPGTEDCAFTINYDFRLRNGGFGFNLVKGAVGQTMSWRVSDRTTEHVQ</sequence>
<evidence type="ECO:0008006" key="4">
    <source>
        <dbReference type="Google" id="ProtNLM"/>
    </source>
</evidence>
<keyword evidence="1" id="KW-1133">Transmembrane helix</keyword>
<evidence type="ECO:0000313" key="2">
    <source>
        <dbReference type="EMBL" id="MBB6030153.1"/>
    </source>
</evidence>
<keyword evidence="1" id="KW-0472">Membrane</keyword>
<dbReference type="EMBL" id="JACHEZ010000005">
    <property type="protein sequence ID" value="MBB6030153.1"/>
    <property type="molecule type" value="Genomic_DNA"/>
</dbReference>
<proteinExistence type="predicted"/>
<dbReference type="Proteomes" id="UP000587579">
    <property type="component" value="Unassembled WGS sequence"/>
</dbReference>
<gene>
    <name evidence="2" type="ORF">HNQ05_001531</name>
</gene>
<reference evidence="2 3" key="1">
    <citation type="submission" date="2020-08" db="EMBL/GenBank/DDBJ databases">
        <title>Genomic Encyclopedia of Type Strains, Phase IV (KMG-IV): sequencing the most valuable type-strain genomes for metagenomic binning, comparative biology and taxonomic classification.</title>
        <authorList>
            <person name="Goeker M."/>
        </authorList>
    </citation>
    <scope>NUCLEOTIDE SEQUENCE [LARGE SCALE GENOMIC DNA]</scope>
    <source>
        <strain evidence="2 3">DSM 15757</strain>
    </source>
</reference>
<evidence type="ECO:0000256" key="1">
    <source>
        <dbReference type="SAM" id="Phobius"/>
    </source>
</evidence>
<name>A0ABR6P2C5_9DEIN</name>
<accession>A0ABR6P2C5</accession>
<keyword evidence="1" id="KW-0812">Transmembrane</keyword>
<feature type="transmembrane region" description="Helical" evidence="1">
    <location>
        <begin position="12"/>
        <end position="31"/>
    </location>
</feature>
<evidence type="ECO:0000313" key="3">
    <source>
        <dbReference type="Proteomes" id="UP000587579"/>
    </source>
</evidence>
<organism evidence="2 3">
    <name type="scientific">Oceanithermus desulfurans</name>
    <dbReference type="NCBI Taxonomy" id="227924"/>
    <lineage>
        <taxon>Bacteria</taxon>
        <taxon>Thermotogati</taxon>
        <taxon>Deinococcota</taxon>
        <taxon>Deinococci</taxon>
        <taxon>Thermales</taxon>
        <taxon>Thermaceae</taxon>
        <taxon>Oceanithermus</taxon>
    </lineage>
</organism>
<dbReference type="RefSeq" id="WP_147144840.1">
    <property type="nucleotide sequence ID" value="NZ_JACHEZ010000005.1"/>
</dbReference>
<keyword evidence="3" id="KW-1185">Reference proteome</keyword>